<evidence type="ECO:0000256" key="1">
    <source>
        <dbReference type="ARBA" id="ARBA00004651"/>
    </source>
</evidence>
<evidence type="ECO:0000256" key="3">
    <source>
        <dbReference type="ARBA" id="ARBA00022475"/>
    </source>
</evidence>
<evidence type="ECO:0000259" key="8">
    <source>
        <dbReference type="PROSITE" id="PS50850"/>
    </source>
</evidence>
<organism evidence="9 10">
    <name type="scientific">Mycetocola zhadangensis</name>
    <dbReference type="NCBI Taxonomy" id="1164595"/>
    <lineage>
        <taxon>Bacteria</taxon>
        <taxon>Bacillati</taxon>
        <taxon>Actinomycetota</taxon>
        <taxon>Actinomycetes</taxon>
        <taxon>Micrococcales</taxon>
        <taxon>Microbacteriaceae</taxon>
        <taxon>Mycetocola</taxon>
    </lineage>
</organism>
<feature type="transmembrane region" description="Helical" evidence="7">
    <location>
        <begin position="228"/>
        <end position="244"/>
    </location>
</feature>
<dbReference type="Proteomes" id="UP000282460">
    <property type="component" value="Unassembled WGS sequence"/>
</dbReference>
<feature type="transmembrane region" description="Helical" evidence="7">
    <location>
        <begin position="429"/>
        <end position="448"/>
    </location>
</feature>
<evidence type="ECO:0000256" key="6">
    <source>
        <dbReference type="ARBA" id="ARBA00023136"/>
    </source>
</evidence>
<feature type="transmembrane region" description="Helical" evidence="7">
    <location>
        <begin position="264"/>
        <end position="286"/>
    </location>
</feature>
<accession>A0A3L7ISF7</accession>
<reference evidence="9 10" key="1">
    <citation type="submission" date="2018-10" db="EMBL/GenBank/DDBJ databases">
        <authorList>
            <person name="Li J."/>
        </authorList>
    </citation>
    <scope>NUCLEOTIDE SEQUENCE [LARGE SCALE GENOMIC DNA]</scope>
    <source>
        <strain evidence="9 10">ZD1-4</strain>
    </source>
</reference>
<keyword evidence="2" id="KW-0813">Transport</keyword>
<keyword evidence="3" id="KW-1003">Cell membrane</keyword>
<evidence type="ECO:0000313" key="10">
    <source>
        <dbReference type="Proteomes" id="UP000282460"/>
    </source>
</evidence>
<dbReference type="PANTHER" id="PTHR42718">
    <property type="entry name" value="MAJOR FACILITATOR SUPERFAMILY MULTIDRUG TRANSPORTER MFSC"/>
    <property type="match status" value="1"/>
</dbReference>
<keyword evidence="6 7" id="KW-0472">Membrane</keyword>
<dbReference type="PANTHER" id="PTHR42718:SF46">
    <property type="entry name" value="BLR6921 PROTEIN"/>
    <property type="match status" value="1"/>
</dbReference>
<evidence type="ECO:0000256" key="7">
    <source>
        <dbReference type="SAM" id="Phobius"/>
    </source>
</evidence>
<feature type="transmembrane region" description="Helical" evidence="7">
    <location>
        <begin position="172"/>
        <end position="193"/>
    </location>
</feature>
<keyword evidence="5 7" id="KW-1133">Transmembrane helix</keyword>
<evidence type="ECO:0000256" key="5">
    <source>
        <dbReference type="ARBA" id="ARBA00022989"/>
    </source>
</evidence>
<evidence type="ECO:0000256" key="4">
    <source>
        <dbReference type="ARBA" id="ARBA00022692"/>
    </source>
</evidence>
<dbReference type="InterPro" id="IPR011701">
    <property type="entry name" value="MFS"/>
</dbReference>
<feature type="transmembrane region" description="Helical" evidence="7">
    <location>
        <begin position="298"/>
        <end position="316"/>
    </location>
</feature>
<comment type="subcellular location">
    <subcellularLocation>
        <location evidence="1">Cell membrane</location>
        <topology evidence="1">Multi-pass membrane protein</topology>
    </subcellularLocation>
</comment>
<feature type="transmembrane region" description="Helical" evidence="7">
    <location>
        <begin position="55"/>
        <end position="76"/>
    </location>
</feature>
<feature type="transmembrane region" description="Helical" evidence="7">
    <location>
        <begin position="85"/>
        <end position="103"/>
    </location>
</feature>
<dbReference type="AlphaFoldDB" id="A0A3L7ISF7"/>
<name>A0A3L7ISF7_9MICO</name>
<protein>
    <submittedName>
        <fullName evidence="9">MFS transporter</fullName>
    </submittedName>
</protein>
<feature type="transmembrane region" description="Helical" evidence="7">
    <location>
        <begin position="144"/>
        <end position="166"/>
    </location>
</feature>
<evidence type="ECO:0000256" key="2">
    <source>
        <dbReference type="ARBA" id="ARBA00022448"/>
    </source>
</evidence>
<feature type="transmembrane region" description="Helical" evidence="7">
    <location>
        <begin position="109"/>
        <end position="132"/>
    </location>
</feature>
<dbReference type="Gene3D" id="1.20.1250.20">
    <property type="entry name" value="MFS general substrate transporter like domains"/>
    <property type="match status" value="2"/>
</dbReference>
<dbReference type="GO" id="GO:0022857">
    <property type="term" value="F:transmembrane transporter activity"/>
    <property type="evidence" value="ECO:0007669"/>
    <property type="project" value="InterPro"/>
</dbReference>
<feature type="transmembrane region" description="Helical" evidence="7">
    <location>
        <begin position="353"/>
        <end position="378"/>
    </location>
</feature>
<keyword evidence="4 7" id="KW-0812">Transmembrane</keyword>
<dbReference type="PRINTS" id="PR01036">
    <property type="entry name" value="TCRTETB"/>
</dbReference>
<feature type="transmembrane region" description="Helical" evidence="7">
    <location>
        <begin position="390"/>
        <end position="409"/>
    </location>
</feature>
<proteinExistence type="predicted"/>
<dbReference type="PROSITE" id="PS50850">
    <property type="entry name" value="MFS"/>
    <property type="match status" value="1"/>
</dbReference>
<feature type="transmembrane region" description="Helical" evidence="7">
    <location>
        <begin position="328"/>
        <end position="347"/>
    </location>
</feature>
<dbReference type="Pfam" id="PF07690">
    <property type="entry name" value="MFS_1"/>
    <property type="match status" value="1"/>
</dbReference>
<feature type="transmembrane region" description="Helical" evidence="7">
    <location>
        <begin position="205"/>
        <end position="222"/>
    </location>
</feature>
<gene>
    <name evidence="9" type="ORF">D9V28_15315</name>
</gene>
<keyword evidence="10" id="KW-1185">Reference proteome</keyword>
<feature type="domain" description="Major facilitator superfamily (MFS) profile" evidence="8">
    <location>
        <begin position="14"/>
        <end position="456"/>
    </location>
</feature>
<dbReference type="GO" id="GO:0005886">
    <property type="term" value="C:plasma membrane"/>
    <property type="evidence" value="ECO:0007669"/>
    <property type="project" value="UniProtKB-SubCell"/>
</dbReference>
<sequence length="481" mass="51060">MSAATRTANLAQVVKPSRAIPILLSLFVFSLVLDNGFKFMSPALAESLSLPVNTVSLQATLAGVLIGIGAVVYAALADTIPIRKLIIFAIVVMTVGSLVGFIFQGSFWLILVGRLIQSAGLAAAETLYVIYVTKHFKGDEQKKYLGFSTAAFQLSLLIGAVGSGFIATYIGWAAFFLVALLSLLAIPVVLRTVPEETTGAGHVDVFGLFLIAVFATGVILFMQAFNPWYLLPIAAGLALFIWHIRAHDNAVITGAFFRNAQYSLMLLVVFVIYSVQLGYTFVFPFLVSDLYGYNLGEVSLLLVPGYIAAVIVGSATGKIARFLTSKQAITLALIVIILSLLVPALVVEKWIGIFVISMVLFGMGFALMYGPLLSTAILRVPVQNSGIAIGFYNLTINIAVPVGIAYTATLVQLKPQLIDGIVGSGQASVYGSVLLILAGVSALGLVLYRASVVVLERKGTEMNTPVEHQSADESASAPGTP</sequence>
<dbReference type="EMBL" id="RCWJ01000005">
    <property type="protein sequence ID" value="RLQ81107.1"/>
    <property type="molecule type" value="Genomic_DNA"/>
</dbReference>
<dbReference type="RefSeq" id="WP_121660580.1">
    <property type="nucleotide sequence ID" value="NZ_BMEK01000004.1"/>
</dbReference>
<evidence type="ECO:0000313" key="9">
    <source>
        <dbReference type="EMBL" id="RLQ81107.1"/>
    </source>
</evidence>
<dbReference type="InterPro" id="IPR020846">
    <property type="entry name" value="MFS_dom"/>
</dbReference>
<comment type="caution">
    <text evidence="9">The sequence shown here is derived from an EMBL/GenBank/DDBJ whole genome shotgun (WGS) entry which is preliminary data.</text>
</comment>
<dbReference type="OrthoDB" id="2081604at2"/>
<dbReference type="SUPFAM" id="SSF103473">
    <property type="entry name" value="MFS general substrate transporter"/>
    <property type="match status" value="1"/>
</dbReference>
<dbReference type="InterPro" id="IPR036259">
    <property type="entry name" value="MFS_trans_sf"/>
</dbReference>